<dbReference type="InterPro" id="IPR036920">
    <property type="entry name" value="Ribosomal_uL16_sf"/>
</dbReference>
<dbReference type="InterPro" id="IPR013083">
    <property type="entry name" value="Znf_RING/FYVE/PHD"/>
</dbReference>
<dbReference type="Pfam" id="PF12998">
    <property type="entry name" value="ING"/>
    <property type="match status" value="1"/>
</dbReference>
<keyword evidence="5" id="KW-0689">Ribosomal protein</keyword>
<name>A0A6G0TAU5_APHGL</name>
<comment type="caution">
    <text evidence="12">The sequence shown here is derived from an EMBL/GenBank/DDBJ whole genome shotgun (WGS) entry which is preliminary data.</text>
</comment>
<comment type="function">
    <text evidence="9">Component of an histone acetyltransferase complex.</text>
</comment>
<dbReference type="EMBL" id="VYZN01000044">
    <property type="protein sequence ID" value="KAE9529559.1"/>
    <property type="molecule type" value="Genomic_DNA"/>
</dbReference>
<dbReference type="OrthoDB" id="5411773at2759"/>
<dbReference type="FunFam" id="3.90.1170.10:FF:000002">
    <property type="entry name" value="60S ribosomal protein L10"/>
    <property type="match status" value="1"/>
</dbReference>
<keyword evidence="13" id="KW-1185">Reference proteome</keyword>
<evidence type="ECO:0000256" key="8">
    <source>
        <dbReference type="PROSITE-ProRule" id="PRU00146"/>
    </source>
</evidence>
<evidence type="ECO:0000313" key="12">
    <source>
        <dbReference type="EMBL" id="KAE9529559.1"/>
    </source>
</evidence>
<dbReference type="SUPFAM" id="SSF54686">
    <property type="entry name" value="Ribosomal protein L16p/L10e"/>
    <property type="match status" value="1"/>
</dbReference>
<dbReference type="InterPro" id="IPR001197">
    <property type="entry name" value="Ribosomal_uL16_euk_arch"/>
</dbReference>
<dbReference type="PANTHER" id="PTHR11726">
    <property type="entry name" value="60S RIBOSOMAL PROTEIN L10"/>
    <property type="match status" value="1"/>
</dbReference>
<dbReference type="Gene3D" id="3.90.1170.10">
    <property type="entry name" value="Ribosomal protein L10e/L16"/>
    <property type="match status" value="1"/>
</dbReference>
<evidence type="ECO:0000256" key="7">
    <source>
        <dbReference type="ARBA" id="ARBA00046571"/>
    </source>
</evidence>
<dbReference type="GO" id="GO:1990904">
    <property type="term" value="C:ribonucleoprotein complex"/>
    <property type="evidence" value="ECO:0007669"/>
    <property type="project" value="UniProtKB-KW"/>
</dbReference>
<keyword evidence="3 8" id="KW-0863">Zinc-finger</keyword>
<sequence length="587" mass="66322">MLYLEDYLENIEHLPQEMRNRFTKMRELDLQVENSMDCIKKNVDTLFLKAENMNPDELETNFKAIMREGEKSVEQSEEKVQLANHMHELMSKYLRRLDHELHKFKMELEADNSGITGLIEKRSLDSEQSNISIPNQKENKYHLNRCLFSDKQEPLSNVSTSKQKSASIASNSTSSGDVASPSRRDTSPANSRTVPSSLSYTLGHMGAGSPAIAAAASQAIVATQQLSQGRRTASLKASLEAINSGANLTGQMSSASGVLPSELPISKELAGVAHLVNPNMDGTRKHRRRGGNQNSQMSTEEDMDEPIDPNEPRYCICNQVAYGTMVACDNKGCPYEWYHCECVGITDPPKGKWYCPQCITTMKSRRSQMGRRPARCYRYCKNKPYPKSRFCRGVPDPKIRIFDLGKKKAKVDDFPLCVHLVSDEYEQLSSEALEAGRICANKYMVKHCGKDQFHIRMRLHPFHVIRINKMLSCAGADRLQTGMRGAFGKPQGTVARVHIGQPIMSVRSSDRYKAAVIEALRRAKFKFPGRQKIYVSKKWGFTKYDRAEYETLKEDGRLAPDGANVKFRPDHGPLDNWRKVQRELLAV</sequence>
<dbReference type="InterPro" id="IPR024610">
    <property type="entry name" value="ING_N_histone-binding"/>
</dbReference>
<dbReference type="NCBIfam" id="NF003239">
    <property type="entry name" value="PRK04199.1-4"/>
    <property type="match status" value="1"/>
</dbReference>
<accession>A0A6G0TAU5</accession>
<protein>
    <recommendedName>
        <fullName evidence="9">Inhibitor of growth protein</fullName>
    </recommendedName>
</protein>
<dbReference type="SMART" id="SM00249">
    <property type="entry name" value="PHD"/>
    <property type="match status" value="1"/>
</dbReference>
<dbReference type="GO" id="GO:0006412">
    <property type="term" value="P:translation"/>
    <property type="evidence" value="ECO:0007669"/>
    <property type="project" value="InterPro"/>
</dbReference>
<feature type="compositionally biased region" description="Polar residues" evidence="10">
    <location>
        <begin position="154"/>
        <end position="164"/>
    </location>
</feature>
<evidence type="ECO:0000256" key="5">
    <source>
        <dbReference type="ARBA" id="ARBA00022980"/>
    </source>
</evidence>
<dbReference type="InterPro" id="IPR019786">
    <property type="entry name" value="Zinc_finger_PHD-type_CS"/>
</dbReference>
<dbReference type="Proteomes" id="UP000475862">
    <property type="component" value="Unassembled WGS sequence"/>
</dbReference>
<comment type="similarity">
    <text evidence="1">Belongs to the universal ribosomal protein uL16 family.</text>
</comment>
<organism evidence="12 13">
    <name type="scientific">Aphis glycines</name>
    <name type="common">Soybean aphid</name>
    <dbReference type="NCBI Taxonomy" id="307491"/>
    <lineage>
        <taxon>Eukaryota</taxon>
        <taxon>Metazoa</taxon>
        <taxon>Ecdysozoa</taxon>
        <taxon>Arthropoda</taxon>
        <taxon>Hexapoda</taxon>
        <taxon>Insecta</taxon>
        <taxon>Pterygota</taxon>
        <taxon>Neoptera</taxon>
        <taxon>Paraneoptera</taxon>
        <taxon>Hemiptera</taxon>
        <taxon>Sternorrhyncha</taxon>
        <taxon>Aphidomorpha</taxon>
        <taxon>Aphidoidea</taxon>
        <taxon>Aphididae</taxon>
        <taxon>Aphidini</taxon>
        <taxon>Aphis</taxon>
        <taxon>Aphis</taxon>
    </lineage>
</organism>
<feature type="domain" description="PHD-type" evidence="11">
    <location>
        <begin position="312"/>
        <end position="361"/>
    </location>
</feature>
<dbReference type="PROSITE" id="PS01257">
    <property type="entry name" value="RIBOSOMAL_L10E"/>
    <property type="match status" value="1"/>
</dbReference>
<gene>
    <name evidence="12" type="ORF">AGLY_011655</name>
</gene>
<dbReference type="Gene3D" id="3.30.40.10">
    <property type="entry name" value="Zinc/RING finger domain, C3HC4 (zinc finger)"/>
    <property type="match status" value="1"/>
</dbReference>
<dbReference type="NCBIfam" id="TIGR00279">
    <property type="entry name" value="uL16_euk_arch"/>
    <property type="match status" value="1"/>
</dbReference>
<evidence type="ECO:0000256" key="1">
    <source>
        <dbReference type="ARBA" id="ARBA00008931"/>
    </source>
</evidence>
<keyword evidence="2 9" id="KW-0479">Metal-binding</keyword>
<dbReference type="InterPro" id="IPR042020">
    <property type="entry name" value="ING3_PHD"/>
</dbReference>
<dbReference type="PROSITE" id="PS50016">
    <property type="entry name" value="ZF_PHD_2"/>
    <property type="match status" value="1"/>
</dbReference>
<keyword evidence="4 9" id="KW-0862">Zinc</keyword>
<dbReference type="CDD" id="cd16858">
    <property type="entry name" value="ING_ING3_Yng2p"/>
    <property type="match status" value="1"/>
</dbReference>
<reference evidence="12 13" key="1">
    <citation type="submission" date="2019-08" db="EMBL/GenBank/DDBJ databases">
        <title>The genome of the soybean aphid Biotype 1, its phylome, world population structure and adaptation to the North American continent.</title>
        <authorList>
            <person name="Giordano R."/>
            <person name="Donthu R.K."/>
            <person name="Hernandez A.G."/>
            <person name="Wright C.L."/>
            <person name="Zimin A.V."/>
        </authorList>
    </citation>
    <scope>NUCLEOTIDE SEQUENCE [LARGE SCALE GENOMIC DNA]</scope>
    <source>
        <tissue evidence="12">Whole aphids</tissue>
    </source>
</reference>
<comment type="domain">
    <text evidence="9">The PHD-type zinc finger mediates the binding to H3K4me3.</text>
</comment>
<dbReference type="GO" id="GO:0005634">
    <property type="term" value="C:nucleus"/>
    <property type="evidence" value="ECO:0007669"/>
    <property type="project" value="UniProtKB-SubCell"/>
</dbReference>
<evidence type="ECO:0000256" key="6">
    <source>
        <dbReference type="ARBA" id="ARBA00023274"/>
    </source>
</evidence>
<dbReference type="AlphaFoldDB" id="A0A6G0TAU5"/>
<feature type="region of interest" description="Disordered" evidence="10">
    <location>
        <begin position="153"/>
        <end position="195"/>
    </location>
</feature>
<evidence type="ECO:0000256" key="9">
    <source>
        <dbReference type="RuleBase" id="RU361213"/>
    </source>
</evidence>
<keyword evidence="9" id="KW-0156">Chromatin regulator</keyword>
<dbReference type="GO" id="GO:0005840">
    <property type="term" value="C:ribosome"/>
    <property type="evidence" value="ECO:0007669"/>
    <property type="project" value="UniProtKB-KW"/>
</dbReference>
<dbReference type="PROSITE" id="PS01359">
    <property type="entry name" value="ZF_PHD_1"/>
    <property type="match status" value="1"/>
</dbReference>
<comment type="similarity">
    <text evidence="9">Belongs to the ING family.</text>
</comment>
<dbReference type="Gene3D" id="6.10.140.1740">
    <property type="match status" value="1"/>
</dbReference>
<dbReference type="GO" id="GO:0006325">
    <property type="term" value="P:chromatin organization"/>
    <property type="evidence" value="ECO:0007669"/>
    <property type="project" value="UniProtKB-KW"/>
</dbReference>
<dbReference type="InterPro" id="IPR016180">
    <property type="entry name" value="Ribosomal_uL16_dom"/>
</dbReference>
<feature type="compositionally biased region" description="Low complexity" evidence="10">
    <location>
        <begin position="165"/>
        <end position="175"/>
    </location>
</feature>
<keyword evidence="9" id="KW-0539">Nucleus</keyword>
<proteinExistence type="inferred from homology"/>
<dbReference type="CDD" id="cd01433">
    <property type="entry name" value="Ribosomal_L16_L10e"/>
    <property type="match status" value="1"/>
</dbReference>
<feature type="region of interest" description="Disordered" evidence="10">
    <location>
        <begin position="278"/>
        <end position="306"/>
    </location>
</feature>
<dbReference type="GO" id="GO:0003735">
    <property type="term" value="F:structural constituent of ribosome"/>
    <property type="evidence" value="ECO:0007669"/>
    <property type="project" value="InterPro"/>
</dbReference>
<evidence type="ECO:0000313" key="13">
    <source>
        <dbReference type="Proteomes" id="UP000475862"/>
    </source>
</evidence>
<keyword evidence="6" id="KW-0687">Ribonucleoprotein</keyword>
<dbReference type="CDD" id="cd15585">
    <property type="entry name" value="PHD_ING3"/>
    <property type="match status" value="1"/>
</dbReference>
<dbReference type="InterPro" id="IPR001965">
    <property type="entry name" value="Znf_PHD"/>
</dbReference>
<dbReference type="SUPFAM" id="SSF57903">
    <property type="entry name" value="FYVE/PHD zinc finger"/>
    <property type="match status" value="1"/>
</dbReference>
<dbReference type="SMART" id="SM01408">
    <property type="entry name" value="ING"/>
    <property type="match status" value="1"/>
</dbReference>
<comment type="subcellular location">
    <subcellularLocation>
        <location evidence="9">Nucleus</location>
    </subcellularLocation>
</comment>
<dbReference type="GO" id="GO:0008270">
    <property type="term" value="F:zinc ion binding"/>
    <property type="evidence" value="ECO:0007669"/>
    <property type="project" value="UniProtKB-KW"/>
</dbReference>
<dbReference type="InterPro" id="IPR047873">
    <property type="entry name" value="Ribosomal_uL16"/>
</dbReference>
<evidence type="ECO:0000256" key="4">
    <source>
        <dbReference type="ARBA" id="ARBA00022833"/>
    </source>
</evidence>
<dbReference type="Pfam" id="PF00252">
    <property type="entry name" value="Ribosomal_L16"/>
    <property type="match status" value="1"/>
</dbReference>
<evidence type="ECO:0000259" key="11">
    <source>
        <dbReference type="PROSITE" id="PS50016"/>
    </source>
</evidence>
<dbReference type="InterPro" id="IPR019787">
    <property type="entry name" value="Znf_PHD-finger"/>
</dbReference>
<comment type="subunit">
    <text evidence="9">Component of an histone acetyltransferase complex. Interacts with H3K4me3 and to a lesser extent with H3K4me2.</text>
</comment>
<evidence type="ECO:0000256" key="10">
    <source>
        <dbReference type="SAM" id="MobiDB-lite"/>
    </source>
</evidence>
<evidence type="ECO:0000256" key="3">
    <source>
        <dbReference type="ARBA" id="ARBA00022771"/>
    </source>
</evidence>
<evidence type="ECO:0000256" key="2">
    <source>
        <dbReference type="ARBA" id="ARBA00022723"/>
    </source>
</evidence>
<dbReference type="InterPro" id="IPR011011">
    <property type="entry name" value="Znf_FYVE_PHD"/>
</dbReference>
<comment type="subunit">
    <text evidence="7">Component of the large ribosomal subunit. Mature ribosomes consist of a small (40S) and a large (60S) subunit. The 40S subunit contains about 33 different proteins and 1 molecule of RNA (18S). The 60S subunit contains about 49 different proteins and 3 molecules of RNA (28S, 5.8S and 5S).</text>
</comment>
<dbReference type="InterPro" id="IPR018255">
    <property type="entry name" value="Ribosomal_uL16_CS_euk_arc"/>
</dbReference>